<dbReference type="Proteomes" id="UP000238378">
    <property type="component" value="Unassembled WGS sequence"/>
</dbReference>
<dbReference type="Proteomes" id="UP001263852">
    <property type="component" value="Unassembled WGS sequence"/>
</dbReference>
<gene>
    <name evidence="3" type="ORF">C6Y08_19715</name>
    <name evidence="2" type="ORF">RI555_11270</name>
</gene>
<feature type="transmembrane region" description="Helical" evidence="1">
    <location>
        <begin position="12"/>
        <end position="33"/>
    </location>
</feature>
<evidence type="ECO:0000313" key="4">
    <source>
        <dbReference type="Proteomes" id="UP000238378"/>
    </source>
</evidence>
<dbReference type="EMBL" id="PVOB01000459">
    <property type="protein sequence ID" value="PRO84671.1"/>
    <property type="molecule type" value="Genomic_DNA"/>
</dbReference>
<keyword evidence="4" id="KW-1185">Reference proteome</keyword>
<dbReference type="AlphaFoldDB" id="A0AAP5Q0F8"/>
<reference evidence="2" key="2">
    <citation type="submission" date="2023-08" db="EMBL/GenBank/DDBJ databases">
        <authorList>
            <person name="Page C.A."/>
            <person name="Perez-Diaz I.M."/>
        </authorList>
    </citation>
    <scope>NUCLEOTIDE SEQUENCE</scope>
    <source>
        <strain evidence="2">1.8.9</strain>
    </source>
</reference>
<evidence type="ECO:0000313" key="2">
    <source>
        <dbReference type="EMBL" id="MDT7039547.1"/>
    </source>
</evidence>
<evidence type="ECO:0000313" key="3">
    <source>
        <dbReference type="EMBL" id="PRO84671.1"/>
    </source>
</evidence>
<feature type="transmembrane region" description="Helical" evidence="1">
    <location>
        <begin position="174"/>
        <end position="194"/>
    </location>
</feature>
<protein>
    <submittedName>
        <fullName evidence="2">Polysaccharide biosynthesis protein</fullName>
    </submittedName>
</protein>
<dbReference type="EMBL" id="JAVLAO010000001">
    <property type="protein sequence ID" value="MDT7039547.1"/>
    <property type="molecule type" value="Genomic_DNA"/>
</dbReference>
<name>A0AAP5Q0F8_LACPE</name>
<evidence type="ECO:0000313" key="5">
    <source>
        <dbReference type="Proteomes" id="UP001263852"/>
    </source>
</evidence>
<reference evidence="3 4" key="1">
    <citation type="submission" date="2018-03" db="EMBL/GenBank/DDBJ databases">
        <title>Draft Genome Sequences of six Lactobacillus pentosus Strains Isolated from Brines of Traditionally Fermented Spanish-Style Green Table Olives.</title>
        <authorList>
            <person name="Calero-Delgado B."/>
            <person name="Martin-Platero A.M."/>
            <person name="Perez-Pulido A.J."/>
            <person name="Benitez-Cabello A."/>
            <person name="Casimiro-Soriguer C.S."/>
            <person name="Martinez-Bueno M."/>
            <person name="Arroyo-Lopez F.N."/>
            <person name="Rodriguez-Gomez F."/>
            <person name="Bautista-Gallego J."/>
            <person name="Garrido-Fernandez A."/>
            <person name="Jimenez-Diaz R."/>
        </authorList>
    </citation>
    <scope>NUCLEOTIDE SEQUENCE [LARGE SCALE GENOMIC DNA]</scope>
    <source>
        <strain evidence="3 4">IG2</strain>
    </source>
</reference>
<sequence length="207" mass="23705">MKVQPKERFKLAWRWLPLELLIMLLSIGIGWGLNQWLPKPVYQAQVDLKIVQKPRAKMTASQRRRQRRQDIKLLPQFSVMPHQGIVLTQASAYAYMHAGIWQPIQELSESVQATPVEHQPVLRVTASSSSRSVARLNARAFEVAITDNLKSLKHYRITTVRRRVQRTPNVIRGAIWKLVLVIGGSLAVLSPYLVKFVQGWGRQDEAI</sequence>
<evidence type="ECO:0000256" key="1">
    <source>
        <dbReference type="SAM" id="Phobius"/>
    </source>
</evidence>
<accession>A0AAP5Q0F8</accession>
<keyword evidence="1" id="KW-1133">Transmembrane helix</keyword>
<keyword evidence="1" id="KW-0472">Membrane</keyword>
<comment type="caution">
    <text evidence="2">The sequence shown here is derived from an EMBL/GenBank/DDBJ whole genome shotgun (WGS) entry which is preliminary data.</text>
</comment>
<keyword evidence="1" id="KW-0812">Transmembrane</keyword>
<organism evidence="2 5">
    <name type="scientific">Lactiplantibacillus pentosus</name>
    <name type="common">Lactobacillus pentosus</name>
    <dbReference type="NCBI Taxonomy" id="1589"/>
    <lineage>
        <taxon>Bacteria</taxon>
        <taxon>Bacillati</taxon>
        <taxon>Bacillota</taxon>
        <taxon>Bacilli</taxon>
        <taxon>Lactobacillales</taxon>
        <taxon>Lactobacillaceae</taxon>
        <taxon>Lactiplantibacillus</taxon>
    </lineage>
</organism>
<proteinExistence type="predicted"/>
<dbReference type="RefSeq" id="WP_088769786.1">
    <property type="nucleotide sequence ID" value="NZ_CP022130.1"/>
</dbReference>